<keyword evidence="1" id="KW-1133">Transmembrane helix</keyword>
<organism evidence="2 3">
    <name type="scientific">Emticicia agri</name>
    <dbReference type="NCBI Taxonomy" id="2492393"/>
    <lineage>
        <taxon>Bacteria</taxon>
        <taxon>Pseudomonadati</taxon>
        <taxon>Bacteroidota</taxon>
        <taxon>Cytophagia</taxon>
        <taxon>Cytophagales</taxon>
        <taxon>Leadbetterellaceae</taxon>
        <taxon>Emticicia</taxon>
    </lineage>
</organism>
<dbReference type="InterPro" id="IPR051675">
    <property type="entry name" value="Endo/Exo/Phosphatase_dom_1"/>
</dbReference>
<dbReference type="AlphaFoldDB" id="A0A4Q5M3V0"/>
<dbReference type="EMBL" id="SEWF01000007">
    <property type="protein sequence ID" value="RYU96547.1"/>
    <property type="molecule type" value="Genomic_DNA"/>
</dbReference>
<dbReference type="PANTHER" id="PTHR21180">
    <property type="entry name" value="ENDONUCLEASE/EXONUCLEASE/PHOSPHATASE FAMILY DOMAIN-CONTAINING PROTEIN 1"/>
    <property type="match status" value="1"/>
</dbReference>
<keyword evidence="1" id="KW-0812">Transmembrane</keyword>
<feature type="transmembrane region" description="Helical" evidence="1">
    <location>
        <begin position="21"/>
        <end position="43"/>
    </location>
</feature>
<evidence type="ECO:0000313" key="3">
    <source>
        <dbReference type="Proteomes" id="UP000293162"/>
    </source>
</evidence>
<protein>
    <submittedName>
        <fullName evidence="2">Helix-hairpin-helix domain-containing protein</fullName>
    </submittedName>
</protein>
<dbReference type="Gene3D" id="1.10.150.280">
    <property type="entry name" value="AF1531-like domain"/>
    <property type="match status" value="2"/>
</dbReference>
<accession>A0A4Q5M3V0</accession>
<keyword evidence="1" id="KW-0472">Membrane</keyword>
<dbReference type="OrthoDB" id="981124at2"/>
<dbReference type="InterPro" id="IPR010994">
    <property type="entry name" value="RuvA_2-like"/>
</dbReference>
<dbReference type="Proteomes" id="UP000293162">
    <property type="component" value="Unassembled WGS sequence"/>
</dbReference>
<evidence type="ECO:0000313" key="2">
    <source>
        <dbReference type="EMBL" id="RYU96547.1"/>
    </source>
</evidence>
<dbReference type="Pfam" id="PF12836">
    <property type="entry name" value="HHH_3"/>
    <property type="match status" value="3"/>
</dbReference>
<evidence type="ECO:0000256" key="1">
    <source>
        <dbReference type="SAM" id="Phobius"/>
    </source>
</evidence>
<reference evidence="2 3" key="1">
    <citation type="submission" date="2019-02" db="EMBL/GenBank/DDBJ databases">
        <title>Bacterial novel species Emticicia sp. 17J42-9 isolated from soil.</title>
        <authorList>
            <person name="Jung H.-Y."/>
        </authorList>
    </citation>
    <scope>NUCLEOTIDE SEQUENCE [LARGE SCALE GENOMIC DNA]</scope>
    <source>
        <strain evidence="2 3">17J42-9</strain>
    </source>
</reference>
<proteinExistence type="predicted"/>
<name>A0A4Q5M3V0_9BACT</name>
<gene>
    <name evidence="2" type="ORF">EWM59_06960</name>
</gene>
<dbReference type="SUPFAM" id="SSF47781">
    <property type="entry name" value="RuvA domain 2-like"/>
    <property type="match status" value="3"/>
</dbReference>
<keyword evidence="3" id="KW-1185">Reference proteome</keyword>
<comment type="caution">
    <text evidence="2">The sequence shown here is derived from an EMBL/GenBank/DDBJ whole genome shotgun (WGS) entry which is preliminary data.</text>
</comment>
<dbReference type="RefSeq" id="WP_130020223.1">
    <property type="nucleotide sequence ID" value="NZ_SEWF01000007.1"/>
</dbReference>
<dbReference type="PANTHER" id="PTHR21180:SF32">
    <property type="entry name" value="ENDONUCLEASE_EXONUCLEASE_PHOSPHATASE FAMILY DOMAIN-CONTAINING PROTEIN 1"/>
    <property type="match status" value="1"/>
</dbReference>
<dbReference type="Gene3D" id="1.10.150.320">
    <property type="entry name" value="Photosystem II 12 kDa extrinsic protein"/>
    <property type="match status" value="1"/>
</dbReference>
<sequence>MNRLQKFIRDSLSMTSYEAKGVITAFGIIIGVLVLMWGADYFFSQKPQNLVISSPKMLDSLTVAVDNQTKEYNKNRTFKSDYTDTKTKTYKHFNFDPNTATVAQFEELGLPKFIAERIEKYRNKGGKFRKKEDLAKIYGLYPETYERLEPYITLPSADEASVNTPQAEIITQPLVAEKPVAFIPKKTEILAKFDLNTADTTQLKLIRGIGSGYAKRIVKFRDILGGFANAEQVRETYGLPTETADELLKYGYVNGTIKKLKVNQLPLADLRHPYLKFAQARAIIAYREQHGSFKSIEDLKQIKILDAATIQKIEPYIEF</sequence>